<comment type="similarity">
    <text evidence="2">Belongs to the ATP-dependent AMP-binding enzyme family.</text>
</comment>
<dbReference type="InterPro" id="IPR025110">
    <property type="entry name" value="AMP-bd_C"/>
</dbReference>
<dbReference type="Gene3D" id="3.30.300.30">
    <property type="match status" value="1"/>
</dbReference>
<dbReference type="Gene3D" id="3.40.50.12780">
    <property type="entry name" value="N-terminal domain of ligase-like"/>
    <property type="match status" value="1"/>
</dbReference>
<evidence type="ECO:0000259" key="6">
    <source>
        <dbReference type="Pfam" id="PF13193"/>
    </source>
</evidence>
<dbReference type="GO" id="GO:0106286">
    <property type="term" value="F:(E)-caffeate-CoA ligase activity"/>
    <property type="evidence" value="ECO:0007669"/>
    <property type="project" value="UniProtKB-ARBA"/>
</dbReference>
<name>A0AAV0D6G4_9ASTE</name>
<evidence type="ECO:0000313" key="7">
    <source>
        <dbReference type="EMBL" id="CAH9094074.1"/>
    </source>
</evidence>
<dbReference type="InterPro" id="IPR020845">
    <property type="entry name" value="AMP-binding_CS"/>
</dbReference>
<dbReference type="InterPro" id="IPR045851">
    <property type="entry name" value="AMP-bd_C_sf"/>
</dbReference>
<keyword evidence="3" id="KW-0436">Ligase</keyword>
<dbReference type="NCBIfam" id="NF006020">
    <property type="entry name" value="PRK08162.1"/>
    <property type="match status" value="1"/>
</dbReference>
<evidence type="ECO:0000256" key="2">
    <source>
        <dbReference type="ARBA" id="ARBA00006432"/>
    </source>
</evidence>
<dbReference type="InterPro" id="IPR042099">
    <property type="entry name" value="ANL_N_sf"/>
</dbReference>
<dbReference type="PANTHER" id="PTHR43859:SF58">
    <property type="entry name" value="ACYL-ACTIVATING ENZYME 6-RELATED"/>
    <property type="match status" value="1"/>
</dbReference>
<reference evidence="7" key="1">
    <citation type="submission" date="2022-07" db="EMBL/GenBank/DDBJ databases">
        <authorList>
            <person name="Macas J."/>
            <person name="Novak P."/>
            <person name="Neumann P."/>
        </authorList>
    </citation>
    <scope>NUCLEOTIDE SEQUENCE</scope>
</reference>
<dbReference type="Pfam" id="PF00501">
    <property type="entry name" value="AMP-binding"/>
    <property type="match status" value="1"/>
</dbReference>
<comment type="pathway">
    <text evidence="1">Phytoalexin biosynthesis; 3,4',5-trihydroxystilbene biosynthesis; 3,4',5-trihydroxystilbene from trans-4-coumarate: step 1/2.</text>
</comment>
<evidence type="ECO:0000313" key="8">
    <source>
        <dbReference type="Proteomes" id="UP001152523"/>
    </source>
</evidence>
<dbReference type="SUPFAM" id="SSF56801">
    <property type="entry name" value="Acetyl-CoA synthetase-like"/>
    <property type="match status" value="1"/>
</dbReference>
<proteinExistence type="inferred from homology"/>
<dbReference type="InterPro" id="IPR000873">
    <property type="entry name" value="AMP-dep_synth/lig_dom"/>
</dbReference>
<dbReference type="GO" id="GO:0009698">
    <property type="term" value="P:phenylpropanoid metabolic process"/>
    <property type="evidence" value="ECO:0007669"/>
    <property type="project" value="UniProtKB-KW"/>
</dbReference>
<dbReference type="FunFam" id="3.40.50.12780:FF:000003">
    <property type="entry name" value="Long-chain-fatty-acid--CoA ligase FadD"/>
    <property type="match status" value="1"/>
</dbReference>
<organism evidence="7 8">
    <name type="scientific">Cuscuta epithymum</name>
    <dbReference type="NCBI Taxonomy" id="186058"/>
    <lineage>
        <taxon>Eukaryota</taxon>
        <taxon>Viridiplantae</taxon>
        <taxon>Streptophyta</taxon>
        <taxon>Embryophyta</taxon>
        <taxon>Tracheophyta</taxon>
        <taxon>Spermatophyta</taxon>
        <taxon>Magnoliopsida</taxon>
        <taxon>eudicotyledons</taxon>
        <taxon>Gunneridae</taxon>
        <taxon>Pentapetalae</taxon>
        <taxon>asterids</taxon>
        <taxon>lamiids</taxon>
        <taxon>Solanales</taxon>
        <taxon>Convolvulaceae</taxon>
        <taxon>Cuscuteae</taxon>
        <taxon>Cuscuta</taxon>
        <taxon>Cuscuta subgen. Cuscuta</taxon>
    </lineage>
</organism>
<dbReference type="Proteomes" id="UP001152523">
    <property type="component" value="Unassembled WGS sequence"/>
</dbReference>
<dbReference type="Pfam" id="PF13193">
    <property type="entry name" value="AMP-binding_C"/>
    <property type="match status" value="1"/>
</dbReference>
<dbReference type="AlphaFoldDB" id="A0AAV0D6G4"/>
<evidence type="ECO:0000256" key="1">
    <source>
        <dbReference type="ARBA" id="ARBA00004930"/>
    </source>
</evidence>
<evidence type="ECO:0000256" key="3">
    <source>
        <dbReference type="ARBA" id="ARBA00022598"/>
    </source>
</evidence>
<sequence>MAISSSLANPCLLAFPSNITVHTQSLSKPNIKLTIQTKQIDIATKCATMNSVTITETAPKKFQKVHPNSHPLTPVDFLERAATVYGDCPSILYNDTTYTWSETYERCLNLASSISSLGVKKGDVVSVLAPNIPSMYELHFAAPMAGAVLNTINIRLDARTISIILLHSESKLVFVDHQSCSLVLEAMSMIPSAVWSKRPILVYIDEEGEEEDETSFGGNKKGLFRHSYSDMLRGGNCEFKYVGPDSEWDPITLNYTSGTTSSPKGVLHCHRGAFAATISSLVNWSLTSESVFLWTLPMFHANGWSYAWAMAAVGGTNICLRHRVDADSIYQAIAKHGVTHFCGVPAVLNMLANDSTKTGQLRTPVHILTAGAPPPAAVLERIEWLGFRVTHGYGLTETGGLVVTCAWKPKWDKLPALERAALKARQGVRSVGFGGIDVVNKHTGKSVKRNGKTVGEIVLKGASLMLGYFKDPDGTSKCMTEDGWFYTGDIGVMHTDGYVEVKDRSKDIIICGGENISSVEVESVLYMHPAVNEVAVVAQPDKFWGETVCAFVSLKRGAEKPTEKEVREFCKERLPLYMVPRRVVFKEALPKTSTGKIQKFLLRDITRKLK</sequence>
<feature type="domain" description="AMP-binding enzyme C-terminal" evidence="6">
    <location>
        <begin position="520"/>
        <end position="596"/>
    </location>
</feature>
<comment type="caution">
    <text evidence="7">The sequence shown here is derived from an EMBL/GenBank/DDBJ whole genome shotgun (WGS) entry which is preliminary data.</text>
</comment>
<dbReference type="PANTHER" id="PTHR43859">
    <property type="entry name" value="ACYL-ACTIVATING ENZYME"/>
    <property type="match status" value="1"/>
</dbReference>
<evidence type="ECO:0000259" key="5">
    <source>
        <dbReference type="Pfam" id="PF00501"/>
    </source>
</evidence>
<evidence type="ECO:0008006" key="9">
    <source>
        <dbReference type="Google" id="ProtNLM"/>
    </source>
</evidence>
<dbReference type="PROSITE" id="PS00455">
    <property type="entry name" value="AMP_BINDING"/>
    <property type="match status" value="1"/>
</dbReference>
<dbReference type="FunFam" id="3.30.300.30:FF:000008">
    <property type="entry name" value="2,3-dihydroxybenzoate-AMP ligase"/>
    <property type="match status" value="1"/>
</dbReference>
<feature type="domain" description="AMP-dependent synthetase/ligase" evidence="5">
    <location>
        <begin position="78"/>
        <end position="469"/>
    </location>
</feature>
<keyword evidence="4" id="KW-0587">Phenylpropanoid metabolism</keyword>
<keyword evidence="8" id="KW-1185">Reference proteome</keyword>
<dbReference type="EMBL" id="CAMAPF010000079">
    <property type="protein sequence ID" value="CAH9094074.1"/>
    <property type="molecule type" value="Genomic_DNA"/>
</dbReference>
<evidence type="ECO:0000256" key="4">
    <source>
        <dbReference type="ARBA" id="ARBA00023051"/>
    </source>
</evidence>
<protein>
    <recommendedName>
        <fullName evidence="9">4-coumarate--CoA ligase</fullName>
    </recommendedName>
</protein>
<gene>
    <name evidence="7" type="ORF">CEPIT_LOCUS12765</name>
</gene>
<dbReference type="CDD" id="cd12118">
    <property type="entry name" value="ttLC_FACS_AEE21_like"/>
    <property type="match status" value="1"/>
</dbReference>
<accession>A0AAV0D6G4</accession>